<dbReference type="PROSITE" id="PS51866">
    <property type="entry name" value="MOP"/>
    <property type="match status" value="1"/>
</dbReference>
<feature type="domain" description="Mop" evidence="3">
    <location>
        <begin position="71"/>
        <end position="136"/>
    </location>
</feature>
<dbReference type="SUPFAM" id="SSF46955">
    <property type="entry name" value="Putative DNA-binding domain"/>
    <property type="match status" value="1"/>
</dbReference>
<dbReference type="Pfam" id="PF03459">
    <property type="entry name" value="TOBE"/>
    <property type="match status" value="1"/>
</dbReference>
<dbReference type="Pfam" id="PF12728">
    <property type="entry name" value="HTH_17"/>
    <property type="match status" value="1"/>
</dbReference>
<dbReference type="Proteomes" id="UP001059380">
    <property type="component" value="Chromosome"/>
</dbReference>
<keyword evidence="5" id="KW-1185">Reference proteome</keyword>
<dbReference type="GO" id="GO:0003677">
    <property type="term" value="F:DNA binding"/>
    <property type="evidence" value="ECO:0007669"/>
    <property type="project" value="InterPro"/>
</dbReference>
<dbReference type="GO" id="GO:0015689">
    <property type="term" value="P:molybdate ion transport"/>
    <property type="evidence" value="ECO:0007669"/>
    <property type="project" value="InterPro"/>
</dbReference>
<keyword evidence="1 2" id="KW-0500">Molybdenum</keyword>
<dbReference type="InterPro" id="IPR010093">
    <property type="entry name" value="SinI_DNA-bd"/>
</dbReference>
<dbReference type="Gene3D" id="2.40.50.100">
    <property type="match status" value="1"/>
</dbReference>
<dbReference type="NCBIfam" id="TIGR00638">
    <property type="entry name" value="Mop"/>
    <property type="match status" value="1"/>
</dbReference>
<dbReference type="NCBIfam" id="TIGR01764">
    <property type="entry name" value="excise"/>
    <property type="match status" value="1"/>
</dbReference>
<dbReference type="InterPro" id="IPR004606">
    <property type="entry name" value="Mop_domain"/>
</dbReference>
<protein>
    <submittedName>
        <fullName evidence="4">Helix-turn-helix transcriptional regulator</fullName>
    </submittedName>
</protein>
<sequence length="142" mass="15493">MFNQKQMLTPREAARLLGISYPTIKNWILSGKLKTTTTAGGHHRVSFASLKPFVEKDALKPEARSRERYRRVSGRNQLAGRVVSIRIVGLLAEVILAVGDATVTSIITAGAVREMGLKKGDHAAALIKSTDVMIERLDQAAL</sequence>
<evidence type="ECO:0000259" key="3">
    <source>
        <dbReference type="PROSITE" id="PS51866"/>
    </source>
</evidence>
<organism evidence="4 5">
    <name type="scientific">Occallatibacter riparius</name>
    <dbReference type="NCBI Taxonomy" id="1002689"/>
    <lineage>
        <taxon>Bacteria</taxon>
        <taxon>Pseudomonadati</taxon>
        <taxon>Acidobacteriota</taxon>
        <taxon>Terriglobia</taxon>
        <taxon>Terriglobales</taxon>
        <taxon>Acidobacteriaceae</taxon>
        <taxon>Occallatibacter</taxon>
    </lineage>
</organism>
<evidence type="ECO:0000313" key="4">
    <source>
        <dbReference type="EMBL" id="UWZ84148.1"/>
    </source>
</evidence>
<dbReference type="SUPFAM" id="SSF50331">
    <property type="entry name" value="MOP-like"/>
    <property type="match status" value="1"/>
</dbReference>
<reference evidence="4" key="1">
    <citation type="submission" date="2021-04" db="EMBL/GenBank/DDBJ databases">
        <title>Phylogenetic analysis of Acidobacteriaceae.</title>
        <authorList>
            <person name="Qiu L."/>
            <person name="Zhang Q."/>
        </authorList>
    </citation>
    <scope>NUCLEOTIDE SEQUENCE</scope>
    <source>
        <strain evidence="4">DSM 25168</strain>
    </source>
</reference>
<evidence type="ECO:0000256" key="2">
    <source>
        <dbReference type="PROSITE-ProRule" id="PRU01213"/>
    </source>
</evidence>
<dbReference type="CDD" id="cd04762">
    <property type="entry name" value="HTH_MerR-trunc"/>
    <property type="match status" value="1"/>
</dbReference>
<dbReference type="InterPro" id="IPR008995">
    <property type="entry name" value="Mo/tungstate-bd_C_term_dom"/>
</dbReference>
<dbReference type="Gene3D" id="1.10.1660.10">
    <property type="match status" value="1"/>
</dbReference>
<dbReference type="EMBL" id="CP093313">
    <property type="protein sequence ID" value="UWZ84148.1"/>
    <property type="molecule type" value="Genomic_DNA"/>
</dbReference>
<proteinExistence type="predicted"/>
<dbReference type="InterPro" id="IPR005116">
    <property type="entry name" value="Transp-assoc_OB_typ1"/>
</dbReference>
<dbReference type="AlphaFoldDB" id="A0A9J7BMP0"/>
<dbReference type="InterPro" id="IPR009061">
    <property type="entry name" value="DNA-bd_dom_put_sf"/>
</dbReference>
<evidence type="ECO:0000313" key="5">
    <source>
        <dbReference type="Proteomes" id="UP001059380"/>
    </source>
</evidence>
<evidence type="ECO:0000256" key="1">
    <source>
        <dbReference type="ARBA" id="ARBA00022505"/>
    </source>
</evidence>
<dbReference type="KEGG" id="orp:MOP44_26785"/>
<gene>
    <name evidence="4" type="ORF">MOP44_26785</name>
</gene>
<dbReference type="RefSeq" id="WP_260793652.1">
    <property type="nucleotide sequence ID" value="NZ_CP093313.1"/>
</dbReference>
<name>A0A9J7BMP0_9BACT</name>
<accession>A0A9J7BMP0</accession>
<dbReference type="InterPro" id="IPR041657">
    <property type="entry name" value="HTH_17"/>
</dbReference>